<protein>
    <submittedName>
        <fullName evidence="1">Uncharacterized protein</fullName>
    </submittedName>
</protein>
<dbReference type="EMBL" id="JANQDX010000016">
    <property type="protein sequence ID" value="KAL0909591.1"/>
    <property type="molecule type" value="Genomic_DNA"/>
</dbReference>
<comment type="caution">
    <text evidence="1">The sequence shown here is derived from an EMBL/GenBank/DDBJ whole genome shotgun (WGS) entry which is preliminary data.</text>
</comment>
<accession>A0ABD0UH15</accession>
<gene>
    <name evidence="1" type="ORF">M5K25_020475</name>
</gene>
<dbReference type="AlphaFoldDB" id="A0ABD0UH15"/>
<organism evidence="1 2">
    <name type="scientific">Dendrobium thyrsiflorum</name>
    <name type="common">Pinecone-like raceme dendrobium</name>
    <name type="synonym">Orchid</name>
    <dbReference type="NCBI Taxonomy" id="117978"/>
    <lineage>
        <taxon>Eukaryota</taxon>
        <taxon>Viridiplantae</taxon>
        <taxon>Streptophyta</taxon>
        <taxon>Embryophyta</taxon>
        <taxon>Tracheophyta</taxon>
        <taxon>Spermatophyta</taxon>
        <taxon>Magnoliopsida</taxon>
        <taxon>Liliopsida</taxon>
        <taxon>Asparagales</taxon>
        <taxon>Orchidaceae</taxon>
        <taxon>Epidendroideae</taxon>
        <taxon>Malaxideae</taxon>
        <taxon>Dendrobiinae</taxon>
        <taxon>Dendrobium</taxon>
    </lineage>
</organism>
<evidence type="ECO:0000313" key="2">
    <source>
        <dbReference type="Proteomes" id="UP001552299"/>
    </source>
</evidence>
<keyword evidence="2" id="KW-1185">Reference proteome</keyword>
<dbReference type="Proteomes" id="UP001552299">
    <property type="component" value="Unassembled WGS sequence"/>
</dbReference>
<evidence type="ECO:0000313" key="1">
    <source>
        <dbReference type="EMBL" id="KAL0909591.1"/>
    </source>
</evidence>
<name>A0ABD0UH15_DENTH</name>
<sequence>MAVAEPLSNANKSRDLAQVILVNSAQGVACPGGATSIERPSKYLTDPLQRLLPGVPAAGLSSSGRIFGFFGVCVACSVYRMAGGEELFSC</sequence>
<proteinExistence type="predicted"/>
<reference evidence="1 2" key="1">
    <citation type="journal article" date="2024" name="Plant Biotechnol. J.">
        <title>Dendrobium thyrsiflorum genome and its molecular insights into genes involved in important horticultural traits.</title>
        <authorList>
            <person name="Chen B."/>
            <person name="Wang J.Y."/>
            <person name="Zheng P.J."/>
            <person name="Li K.L."/>
            <person name="Liang Y.M."/>
            <person name="Chen X.F."/>
            <person name="Zhang C."/>
            <person name="Zhao X."/>
            <person name="He X."/>
            <person name="Zhang G.Q."/>
            <person name="Liu Z.J."/>
            <person name="Xu Q."/>
        </authorList>
    </citation>
    <scope>NUCLEOTIDE SEQUENCE [LARGE SCALE GENOMIC DNA]</scope>
    <source>
        <strain evidence="1">GZMU011</strain>
    </source>
</reference>